<accession>A0A285EFS5</accession>
<evidence type="ECO:0000256" key="4">
    <source>
        <dbReference type="SAM" id="MobiDB-lite"/>
    </source>
</evidence>
<dbReference type="InterPro" id="IPR009057">
    <property type="entry name" value="Homeodomain-like_sf"/>
</dbReference>
<evidence type="ECO:0000256" key="1">
    <source>
        <dbReference type="ARBA" id="ARBA00023015"/>
    </source>
</evidence>
<evidence type="ECO:0000313" key="7">
    <source>
        <dbReference type="Proteomes" id="UP000219514"/>
    </source>
</evidence>
<keyword evidence="1" id="KW-0805">Transcription regulation</keyword>
<evidence type="ECO:0000256" key="2">
    <source>
        <dbReference type="ARBA" id="ARBA00023125"/>
    </source>
</evidence>
<dbReference type="Pfam" id="PF14525">
    <property type="entry name" value="AraC_binding_2"/>
    <property type="match status" value="1"/>
</dbReference>
<reference evidence="6 7" key="1">
    <citation type="submission" date="2017-09" db="EMBL/GenBank/DDBJ databases">
        <authorList>
            <person name="Ehlers B."/>
            <person name="Leendertz F.H."/>
        </authorList>
    </citation>
    <scope>NUCLEOTIDE SEQUENCE [LARGE SCALE GENOMIC DNA]</scope>
    <source>
        <strain evidence="6 7">DSM 46844</strain>
    </source>
</reference>
<dbReference type="GO" id="GO:0043565">
    <property type="term" value="F:sequence-specific DNA binding"/>
    <property type="evidence" value="ECO:0007669"/>
    <property type="project" value="InterPro"/>
</dbReference>
<dbReference type="EMBL" id="OBDO01000008">
    <property type="protein sequence ID" value="SNX97703.1"/>
    <property type="molecule type" value="Genomic_DNA"/>
</dbReference>
<feature type="domain" description="HTH araC/xylS-type" evidence="5">
    <location>
        <begin position="229"/>
        <end position="330"/>
    </location>
</feature>
<dbReference type="SMART" id="SM00342">
    <property type="entry name" value="HTH_ARAC"/>
    <property type="match status" value="1"/>
</dbReference>
<dbReference type="Gene3D" id="1.10.10.60">
    <property type="entry name" value="Homeodomain-like"/>
    <property type="match status" value="1"/>
</dbReference>
<dbReference type="GO" id="GO:0003700">
    <property type="term" value="F:DNA-binding transcription factor activity"/>
    <property type="evidence" value="ECO:0007669"/>
    <property type="project" value="InterPro"/>
</dbReference>
<gene>
    <name evidence="6" type="ORF">SAMN06893097_10868</name>
</gene>
<dbReference type="RefSeq" id="WP_097207664.1">
    <property type="nucleotide sequence ID" value="NZ_OBDO01000008.1"/>
</dbReference>
<evidence type="ECO:0000259" key="5">
    <source>
        <dbReference type="PROSITE" id="PS01124"/>
    </source>
</evidence>
<keyword evidence="7" id="KW-1185">Reference proteome</keyword>
<keyword evidence="2" id="KW-0238">DNA-binding</keyword>
<feature type="region of interest" description="Disordered" evidence="4">
    <location>
        <begin position="1"/>
        <end position="24"/>
    </location>
</feature>
<dbReference type="OrthoDB" id="5464689at2"/>
<dbReference type="PANTHER" id="PTHR46796">
    <property type="entry name" value="HTH-TYPE TRANSCRIPTIONAL ACTIVATOR RHAS-RELATED"/>
    <property type="match status" value="1"/>
</dbReference>
<protein>
    <submittedName>
        <fullName evidence="6">Transcriptional regulator, AraC family</fullName>
    </submittedName>
</protein>
<dbReference type="InterPro" id="IPR018060">
    <property type="entry name" value="HTH_AraC"/>
</dbReference>
<dbReference type="AlphaFoldDB" id="A0A285EFS5"/>
<dbReference type="PANTHER" id="PTHR46796:SF12">
    <property type="entry name" value="HTH-TYPE DNA-BINDING TRANSCRIPTIONAL ACTIVATOR EUTR"/>
    <property type="match status" value="1"/>
</dbReference>
<dbReference type="InterPro" id="IPR035418">
    <property type="entry name" value="AraC-bd_2"/>
</dbReference>
<dbReference type="PROSITE" id="PS01124">
    <property type="entry name" value="HTH_ARAC_FAMILY_2"/>
    <property type="match status" value="1"/>
</dbReference>
<dbReference type="Proteomes" id="UP000219514">
    <property type="component" value="Unassembled WGS sequence"/>
</dbReference>
<dbReference type="SUPFAM" id="SSF46689">
    <property type="entry name" value="Homeodomain-like"/>
    <property type="match status" value="2"/>
</dbReference>
<dbReference type="InterPro" id="IPR050204">
    <property type="entry name" value="AraC_XylS_family_regulators"/>
</dbReference>
<evidence type="ECO:0000313" key="6">
    <source>
        <dbReference type="EMBL" id="SNX97703.1"/>
    </source>
</evidence>
<evidence type="ECO:0000256" key="3">
    <source>
        <dbReference type="ARBA" id="ARBA00023163"/>
    </source>
</evidence>
<organism evidence="6 7">
    <name type="scientific">Geodermatophilus sabuli</name>
    <dbReference type="NCBI Taxonomy" id="1564158"/>
    <lineage>
        <taxon>Bacteria</taxon>
        <taxon>Bacillati</taxon>
        <taxon>Actinomycetota</taxon>
        <taxon>Actinomycetes</taxon>
        <taxon>Geodermatophilales</taxon>
        <taxon>Geodermatophilaceae</taxon>
        <taxon>Geodermatophilus</taxon>
    </lineage>
</organism>
<dbReference type="Pfam" id="PF12833">
    <property type="entry name" value="HTH_18"/>
    <property type="match status" value="1"/>
</dbReference>
<proteinExistence type="predicted"/>
<keyword evidence="3" id="KW-0804">Transcription</keyword>
<name>A0A285EFS5_9ACTN</name>
<sequence>MAALREPARPRPLPEVSVRSGDPDEACEVGTRVFHSHRVTVLGDASRFAMTLDAAALGPLTVGWLTYDTEVRIASAHDGHYQVNVPTTGTLAATSAGQEAVAGPGSAVVHVPDRAAVFTGWATSAPVLALRIAQPALEHAMEQLLDRPLRRRIDLDLGMDVSTGRGRQWLALVRSMASDLADENSLVRQPMVAAPFAHSVMTGLLLTAVHEYRDELAAPVAAAGSSVVRRGRDYIEANADQPLTVADIARACGVGVRGLQHGFQRAMDISPTEYLHHVRLRYAHRDLVVADPATTTVEAIAHHWGFTHRGRFAARYRERYGVQPAETLRRRP</sequence>